<proteinExistence type="predicted"/>
<dbReference type="Proteomes" id="UP001166251">
    <property type="component" value="Unassembled WGS sequence"/>
</dbReference>
<dbReference type="Pfam" id="PF09656">
    <property type="entry name" value="PGPGW"/>
    <property type="match status" value="1"/>
</dbReference>
<keyword evidence="2" id="KW-0812">Transmembrane</keyword>
<accession>A0ABS7EI50</accession>
<dbReference type="EMBL" id="JAHZSS010000012">
    <property type="protein sequence ID" value="MBW8191573.1"/>
    <property type="molecule type" value="Genomic_DNA"/>
</dbReference>
<evidence type="ECO:0008006" key="5">
    <source>
        <dbReference type="Google" id="ProtNLM"/>
    </source>
</evidence>
<feature type="region of interest" description="Disordered" evidence="1">
    <location>
        <begin position="86"/>
        <end position="105"/>
    </location>
</feature>
<keyword evidence="2" id="KW-1133">Transmembrane helix</keyword>
<evidence type="ECO:0000313" key="3">
    <source>
        <dbReference type="EMBL" id="MBW8191573.1"/>
    </source>
</evidence>
<evidence type="ECO:0000256" key="2">
    <source>
        <dbReference type="SAM" id="Phobius"/>
    </source>
</evidence>
<dbReference type="InterPro" id="IPR019099">
    <property type="entry name" value="Uncharacterised_PGPGW_TM"/>
</dbReference>
<comment type="caution">
    <text evidence="3">The sequence shown here is derived from an EMBL/GenBank/DDBJ whole genome shotgun (WGS) entry which is preliminary data.</text>
</comment>
<evidence type="ECO:0000256" key="1">
    <source>
        <dbReference type="SAM" id="MobiDB-lite"/>
    </source>
</evidence>
<gene>
    <name evidence="3" type="ORF">K0504_11040</name>
</gene>
<organism evidence="3 4">
    <name type="scientific">Neiella holothuriorum</name>
    <dbReference type="NCBI Taxonomy" id="2870530"/>
    <lineage>
        <taxon>Bacteria</taxon>
        <taxon>Pseudomonadati</taxon>
        <taxon>Pseudomonadota</taxon>
        <taxon>Gammaproteobacteria</taxon>
        <taxon>Alteromonadales</taxon>
        <taxon>Echinimonadaceae</taxon>
        <taxon>Neiella</taxon>
    </lineage>
</organism>
<reference evidence="3" key="1">
    <citation type="submission" date="2021-07" db="EMBL/GenBank/DDBJ databases">
        <title>Neiella marina sp. nov., isolated from the intestinal content of sea cucumber Apostichopus japonicus.</title>
        <authorList>
            <person name="Bai X."/>
        </authorList>
    </citation>
    <scope>NUCLEOTIDE SEQUENCE</scope>
    <source>
        <strain evidence="3">126</strain>
    </source>
</reference>
<dbReference type="RefSeq" id="WP_220104255.1">
    <property type="nucleotide sequence ID" value="NZ_JAHZSS010000012.1"/>
</dbReference>
<sequence length="105" mass="11841">MKRIVLSVTGSVLFVVGIILIPMPLPIGAIIAIAGLALLIHSNEFVRQTIRNWRQRYPDINEKVRRATVALPKPLQRVIRRTKPVINRHKKGASKRAFTNQSTPN</sequence>
<evidence type="ECO:0000313" key="4">
    <source>
        <dbReference type="Proteomes" id="UP001166251"/>
    </source>
</evidence>
<feature type="transmembrane region" description="Helical" evidence="2">
    <location>
        <begin position="12"/>
        <end position="40"/>
    </location>
</feature>
<name>A0ABS7EI50_9GAMM</name>
<protein>
    <recommendedName>
        <fullName evidence="5">Transmembrane protein (PGPGW)</fullName>
    </recommendedName>
</protein>
<keyword evidence="4" id="KW-1185">Reference proteome</keyword>
<keyword evidence="2" id="KW-0472">Membrane</keyword>